<dbReference type="OrthoDB" id="9764969at2"/>
<dbReference type="SUPFAM" id="SSF50939">
    <property type="entry name" value="Sialidases"/>
    <property type="match status" value="1"/>
</dbReference>
<dbReference type="Proteomes" id="UP000186684">
    <property type="component" value="Unassembled WGS sequence"/>
</dbReference>
<sequence length="432" mass="45263">MSKRPTPEDIARRAGRLGGKAGLLGLLMAALLLWPPHSGAAQAGAKLVAQIEEIAVPAPPGAHEPSLALHKGAVYMSWLAPAGERTRVMMAILSAEGWSAPRVVHEGTDLFVNWADFPGIAILDDGTIAVHWLARSGPSYFDYRVEIALSRDDGMSWVPPLIPHGDRSPGQHGFVSMQPTGAGGLAVIWLDAREEASAVPAMQLRATTLTGDGALGEDVAVDLQTCSCCQTSLAATGTGTILAAYRDRTDGEIRDISVARWTAEGWQAPVPVHADGWLIDGCPVNGPAIGADGHRAVVAWFTGAEGVAAVKLAFSEDGGRSFGAPVRVDGGDDGGVGGGDPVGRVDVALLGDGSALVSWVAWRAEGEDLMLCRVEPGAGCSAPAVLATNRAGASVNFPRMVRRGRDVFIAWTQPDGTGDRIEMRRVRLTQRD</sequence>
<dbReference type="AlphaFoldDB" id="A0A1N7NVB5"/>
<organism evidence="1 2">
    <name type="scientific">Roseivivax lentus</name>
    <dbReference type="NCBI Taxonomy" id="633194"/>
    <lineage>
        <taxon>Bacteria</taxon>
        <taxon>Pseudomonadati</taxon>
        <taxon>Pseudomonadota</taxon>
        <taxon>Alphaproteobacteria</taxon>
        <taxon>Rhodobacterales</taxon>
        <taxon>Roseobacteraceae</taxon>
        <taxon>Roseivivax</taxon>
    </lineage>
</organism>
<evidence type="ECO:0008006" key="3">
    <source>
        <dbReference type="Google" id="ProtNLM"/>
    </source>
</evidence>
<gene>
    <name evidence="1" type="ORF">SAMN05421759_11094</name>
</gene>
<keyword evidence="2" id="KW-1185">Reference proteome</keyword>
<dbReference type="STRING" id="633194.SAMN05421759_11094"/>
<dbReference type="RefSeq" id="WP_143526223.1">
    <property type="nucleotide sequence ID" value="NZ_FTOQ01000010.1"/>
</dbReference>
<dbReference type="InterPro" id="IPR036278">
    <property type="entry name" value="Sialidase_sf"/>
</dbReference>
<protein>
    <recommendedName>
        <fullName evidence="3">BNR repeat-like domain-containing protein</fullName>
    </recommendedName>
</protein>
<dbReference type="EMBL" id="FTOQ01000010">
    <property type="protein sequence ID" value="SIT02274.1"/>
    <property type="molecule type" value="Genomic_DNA"/>
</dbReference>
<accession>A0A1N7NVB5</accession>
<evidence type="ECO:0000313" key="1">
    <source>
        <dbReference type="EMBL" id="SIT02274.1"/>
    </source>
</evidence>
<name>A0A1N7NVB5_9RHOB</name>
<reference evidence="2" key="1">
    <citation type="submission" date="2017-01" db="EMBL/GenBank/DDBJ databases">
        <authorList>
            <person name="Varghese N."/>
            <person name="Submissions S."/>
        </authorList>
    </citation>
    <scope>NUCLEOTIDE SEQUENCE [LARGE SCALE GENOMIC DNA]</scope>
    <source>
        <strain evidence="2">DSM 29430</strain>
    </source>
</reference>
<evidence type="ECO:0000313" key="2">
    <source>
        <dbReference type="Proteomes" id="UP000186684"/>
    </source>
</evidence>
<proteinExistence type="predicted"/>